<gene>
    <name evidence="2" type="ORF">EHI8A_243950</name>
</gene>
<evidence type="ECO:0000313" key="2">
    <source>
        <dbReference type="EMBL" id="EMH75668.1"/>
    </source>
</evidence>
<proteinExistence type="predicted"/>
<evidence type="ECO:0000256" key="1">
    <source>
        <dbReference type="SAM" id="Coils"/>
    </source>
</evidence>
<accession>M3TJR8</accession>
<protein>
    <submittedName>
        <fullName evidence="2">Uncharacterized protein</fullName>
    </submittedName>
</protein>
<dbReference type="VEuPathDB" id="AmoebaDB:EHI8A_243950"/>
<dbReference type="EMBL" id="KB610567">
    <property type="protein sequence ID" value="EMH75668.1"/>
    <property type="molecule type" value="Genomic_DNA"/>
</dbReference>
<reference evidence="2 3" key="1">
    <citation type="submission" date="2013-01" db="EMBL/GenBank/DDBJ databases">
        <authorList>
            <person name="Hannick L."/>
            <person name="Zafar N."/>
            <person name="Lorenzi H."/>
            <person name="Ali I.A."/>
            <person name="Petri W.P."/>
            <person name="Caler E."/>
        </authorList>
    </citation>
    <scope>NUCLEOTIDE SEQUENCE [LARGE SCALE GENOMIC DNA]</scope>
    <source>
        <strain evidence="3">HM3:IMSS-B</strain>
    </source>
</reference>
<name>M3TJR8_ENTH1</name>
<sequence>ILEELKIKEGALQKEIGENKEKGQKLQDEKEEFRKANEEMKITTQELKQQLSQVKTTNEEEQKKKQEEINNLQQKINVLSLENNQLNSQIKTNQQQRKSIPSIDSSTTIFEMKTRIEDLDNNVVNLSKLLNEEKIKNKALQEELTSKIKRLNENEKSLLTTETRKLLFNYVALGVKLMNASNSNKNTNLTDFYVDMEAEGIPICEWPMWINSQIEHTEIRPLH</sequence>
<dbReference type="Proteomes" id="UP000030781">
    <property type="component" value="Unassembled WGS sequence"/>
</dbReference>
<organism evidence="2 3">
    <name type="scientific">Entamoeba histolytica HM-1:IMSS-B</name>
    <dbReference type="NCBI Taxonomy" id="885319"/>
    <lineage>
        <taxon>Eukaryota</taxon>
        <taxon>Amoebozoa</taxon>
        <taxon>Evosea</taxon>
        <taxon>Archamoebae</taxon>
        <taxon>Mastigamoebida</taxon>
        <taxon>Entamoebidae</taxon>
        <taxon>Entamoeba</taxon>
    </lineage>
</organism>
<evidence type="ECO:0000313" key="3">
    <source>
        <dbReference type="Proteomes" id="UP000030781"/>
    </source>
</evidence>
<keyword evidence="1" id="KW-0175">Coiled coil</keyword>
<feature type="coiled-coil region" evidence="1">
    <location>
        <begin position="2"/>
        <end position="161"/>
    </location>
</feature>
<feature type="non-terminal residue" evidence="2">
    <location>
        <position position="1"/>
    </location>
</feature>
<dbReference type="AlphaFoldDB" id="M3TJR8"/>